<feature type="compositionally biased region" description="Acidic residues" evidence="1">
    <location>
        <begin position="125"/>
        <end position="147"/>
    </location>
</feature>
<organism evidence="4 5">
    <name type="scientific">Recurvomyces mirabilis</name>
    <dbReference type="NCBI Taxonomy" id="574656"/>
    <lineage>
        <taxon>Eukaryota</taxon>
        <taxon>Fungi</taxon>
        <taxon>Dikarya</taxon>
        <taxon>Ascomycota</taxon>
        <taxon>Pezizomycotina</taxon>
        <taxon>Dothideomycetes</taxon>
        <taxon>Dothideomycetidae</taxon>
        <taxon>Mycosphaerellales</taxon>
        <taxon>Teratosphaeriaceae</taxon>
        <taxon>Recurvomyces</taxon>
    </lineage>
</organism>
<evidence type="ECO:0000259" key="3">
    <source>
        <dbReference type="PROSITE" id="PS51791"/>
    </source>
</evidence>
<dbReference type="GO" id="GO:0005783">
    <property type="term" value="C:endoplasmic reticulum"/>
    <property type="evidence" value="ECO:0007669"/>
    <property type="project" value="TreeGrafter"/>
</dbReference>
<dbReference type="InterPro" id="IPR022158">
    <property type="entry name" value="Inositol_phosphatase"/>
</dbReference>
<dbReference type="AlphaFoldDB" id="A0AAE1C5C6"/>
<feature type="domain" description="HSac2" evidence="3">
    <location>
        <begin position="715"/>
        <end position="870"/>
    </location>
</feature>
<accession>A0AAE1C5C6</accession>
<comment type="caution">
    <text evidence="4">The sequence shown here is derived from an EMBL/GenBank/DDBJ whole genome shotgun (WGS) entry which is preliminary data.</text>
</comment>
<dbReference type="Pfam" id="PF12456">
    <property type="entry name" value="hSac2"/>
    <property type="match status" value="1"/>
</dbReference>
<feature type="region of interest" description="Disordered" evidence="1">
    <location>
        <begin position="835"/>
        <end position="866"/>
    </location>
</feature>
<name>A0AAE1C5C6_9PEZI</name>
<reference evidence="4" key="1">
    <citation type="submission" date="2023-07" db="EMBL/GenBank/DDBJ databases">
        <title>Black Yeasts Isolated from many extreme environments.</title>
        <authorList>
            <person name="Coleine C."/>
            <person name="Stajich J.E."/>
            <person name="Selbmann L."/>
        </authorList>
    </citation>
    <scope>NUCLEOTIDE SEQUENCE</scope>
    <source>
        <strain evidence="4">CCFEE 5485</strain>
    </source>
</reference>
<feature type="compositionally biased region" description="Basic and acidic residues" evidence="1">
    <location>
        <begin position="240"/>
        <end position="256"/>
    </location>
</feature>
<evidence type="ECO:0000256" key="1">
    <source>
        <dbReference type="SAM" id="MobiDB-lite"/>
    </source>
</evidence>
<keyword evidence="5" id="KW-1185">Reference proteome</keyword>
<dbReference type="InterPro" id="IPR002013">
    <property type="entry name" value="SAC_dom"/>
</dbReference>
<feature type="region of interest" description="Disordered" evidence="1">
    <location>
        <begin position="193"/>
        <end position="256"/>
    </location>
</feature>
<feature type="region of interest" description="Disordered" evidence="1">
    <location>
        <begin position="368"/>
        <end position="391"/>
    </location>
</feature>
<protein>
    <submittedName>
        <fullName evidence="4">Uncharacterized protein</fullName>
    </submittedName>
</protein>
<dbReference type="PROSITE" id="PS50275">
    <property type="entry name" value="SAC"/>
    <property type="match status" value="1"/>
</dbReference>
<dbReference type="GO" id="GO:0046856">
    <property type="term" value="P:phosphatidylinositol dephosphorylation"/>
    <property type="evidence" value="ECO:0007669"/>
    <property type="project" value="TreeGrafter"/>
</dbReference>
<feature type="compositionally biased region" description="Polar residues" evidence="1">
    <location>
        <begin position="114"/>
        <end position="124"/>
    </location>
</feature>
<dbReference type="Proteomes" id="UP001274830">
    <property type="component" value="Unassembled WGS sequence"/>
</dbReference>
<feature type="domain" description="SAC" evidence="2">
    <location>
        <begin position="271"/>
        <end position="645"/>
    </location>
</feature>
<dbReference type="GO" id="GO:0043812">
    <property type="term" value="F:phosphatidylinositol-4-phosphate phosphatase activity"/>
    <property type="evidence" value="ECO:0007669"/>
    <property type="project" value="TreeGrafter"/>
</dbReference>
<sequence>MPGLVKKMLICAAADGLFLHPVGSREHSVCISYGNHAITSATQDDGNSAVEKSVEVHGLIGLLDLVSSSYLVVTTGREQVAQVRGKPIYTIKDVALIPLSSQIKAEKAVTEAQKSLKQGHSTGDQTEESDVEDDAQDDQSVADDQEPVPEAAALEPPKPGPLKKSTTFVKNVVQEKGNYGHFATKWFSKSGWNASGRKQQGMGEEDNLTEEQKAQAAEVLPKDDSAANVVPGQISTPVAEDGRGDKNADKKTETKKQSVLESLTPRILRSVKLYFSASGFFFSYEHDLSGTLMQRENSSSSLPLWKQYDELYFWNRHLAEPFIKAGQDALVLPLIQGFVGQRAFSIARTESGEQDVVAEAVQKPEEVVAVQGSSKPAESAQDPAKPSGTKQEDLMLTLISRRSIKRAGLRYLRRGIDNDGNVANSVETEQMLSPQDWNSSAKTFSLLQYRGSIPLFFSQTPYSFKPLPVLFGSESTNQEAFRKHFSSVQKRYGAVQAASLIDKHGTEQSAGETYEKHAKLLNEHGGIDGKQLAFEWFDFHSQCKGMKFENVSILLDTLQTSLKSFGWIVKQNDRNIQQQTGIVRTNCMDCLDRTNVVQSAIGGWALEQQLAELGLNIDLKKDPKTQWFNTLWADNGDSISKQYAGTSALKGDFTRTRKRNWTGALSDFSLTINRYYNNIFGDYFLQLNIDYLLGNVGPTAFDDFEADMLNQDYALDMRRVRQNAIDTCAKIVLEDPRENLVAGWTLSCPKEANTLRTLPFEECVLLLTDAALYFCRFDWDAEKVGSFERVDLADVSEMWRGAYITSTLGPTHTDVARNVGFALRYKTHGQAIVRTNTRSLNNEEAAEDENKGKDELEKQKQPEKDESRLLAFKALPPKETAVKHGGGDSDDQAIKLSEVEMIKQVCDEVHKMMVTVTKKNTGTDHLELEKVAAVEEKDVVSLVEARKSTGYMESIGYSLKKLVWS</sequence>
<dbReference type="EMBL" id="JAUTXT010000003">
    <property type="protein sequence ID" value="KAK3678781.1"/>
    <property type="molecule type" value="Genomic_DNA"/>
</dbReference>
<feature type="region of interest" description="Disordered" evidence="1">
    <location>
        <begin position="114"/>
        <end position="165"/>
    </location>
</feature>
<dbReference type="PROSITE" id="PS51791">
    <property type="entry name" value="HSAC2"/>
    <property type="match status" value="1"/>
</dbReference>
<gene>
    <name evidence="4" type="ORF">LTR78_001234</name>
</gene>
<dbReference type="PANTHER" id="PTHR45662:SF7">
    <property type="entry name" value="SACI DOMAIN PROTEIN (AFU_ORTHOLOGUE AFUA_1G15890)"/>
    <property type="match status" value="1"/>
</dbReference>
<evidence type="ECO:0000313" key="5">
    <source>
        <dbReference type="Proteomes" id="UP001274830"/>
    </source>
</evidence>
<evidence type="ECO:0000259" key="2">
    <source>
        <dbReference type="PROSITE" id="PS50275"/>
    </source>
</evidence>
<proteinExistence type="predicted"/>
<evidence type="ECO:0000313" key="4">
    <source>
        <dbReference type="EMBL" id="KAK3678781.1"/>
    </source>
</evidence>
<dbReference type="InterPro" id="IPR034753">
    <property type="entry name" value="hSac2"/>
</dbReference>
<dbReference type="Pfam" id="PF02383">
    <property type="entry name" value="Syja_N"/>
    <property type="match status" value="1"/>
</dbReference>
<feature type="compositionally biased region" description="Basic and acidic residues" evidence="1">
    <location>
        <begin position="848"/>
        <end position="866"/>
    </location>
</feature>
<dbReference type="PANTHER" id="PTHR45662">
    <property type="entry name" value="PHOSPHATIDYLINOSITIDE PHOSPHATASE SAC1"/>
    <property type="match status" value="1"/>
</dbReference>